<dbReference type="PANTHER" id="PTHR42791">
    <property type="entry name" value="GNAT FAMILY ACETYLTRANSFERASE"/>
    <property type="match status" value="1"/>
</dbReference>
<dbReference type="GeneID" id="69010501"/>
<proteinExistence type="predicted"/>
<evidence type="ECO:0000313" key="3">
    <source>
        <dbReference type="EMBL" id="KAF3802536.1"/>
    </source>
</evidence>
<feature type="domain" description="N-acetyltransferase" evidence="2">
    <location>
        <begin position="106"/>
        <end position="235"/>
    </location>
</feature>
<comment type="caution">
    <text evidence="3">The sequence shown here is derived from an EMBL/GenBank/DDBJ whole genome shotgun (WGS) entry which is preliminary data.</text>
</comment>
<dbReference type="Proteomes" id="UP000613401">
    <property type="component" value="Unassembled WGS sequence"/>
</dbReference>
<feature type="region of interest" description="Disordered" evidence="1">
    <location>
        <begin position="88"/>
        <end position="107"/>
    </location>
</feature>
<name>A0A8H4FHZ2_COLGL</name>
<keyword evidence="4" id="KW-1185">Reference proteome</keyword>
<dbReference type="PANTHER" id="PTHR42791:SF2">
    <property type="entry name" value="N-ACETYLTRANSFERASE DOMAIN-CONTAINING PROTEIN"/>
    <property type="match status" value="1"/>
</dbReference>
<gene>
    <name evidence="3" type="ORF">GCG54_00003341</name>
</gene>
<dbReference type="GO" id="GO:0016747">
    <property type="term" value="F:acyltransferase activity, transferring groups other than amino-acyl groups"/>
    <property type="evidence" value="ECO:0007669"/>
    <property type="project" value="InterPro"/>
</dbReference>
<dbReference type="EMBL" id="WVTB01000063">
    <property type="protein sequence ID" value="KAF3802536.1"/>
    <property type="molecule type" value="Genomic_DNA"/>
</dbReference>
<dbReference type="Gene3D" id="3.40.630.30">
    <property type="match status" value="1"/>
</dbReference>
<dbReference type="CDD" id="cd04301">
    <property type="entry name" value="NAT_SF"/>
    <property type="match status" value="1"/>
</dbReference>
<evidence type="ECO:0000256" key="1">
    <source>
        <dbReference type="SAM" id="MobiDB-lite"/>
    </source>
</evidence>
<reference evidence="3" key="2">
    <citation type="submission" date="2020-03" db="EMBL/GenBank/DDBJ databases">
        <authorList>
            <person name="Fu F.-F."/>
            <person name="Chen J."/>
        </authorList>
    </citation>
    <scope>NUCLEOTIDE SEQUENCE</scope>
    <source>
        <strain evidence="3">Lc1</strain>
    </source>
</reference>
<organism evidence="3 4">
    <name type="scientific">Colletotrichum gloeosporioides</name>
    <name type="common">Anthracnose fungus</name>
    <name type="synonym">Glomerella cingulata</name>
    <dbReference type="NCBI Taxonomy" id="474922"/>
    <lineage>
        <taxon>Eukaryota</taxon>
        <taxon>Fungi</taxon>
        <taxon>Dikarya</taxon>
        <taxon>Ascomycota</taxon>
        <taxon>Pezizomycotina</taxon>
        <taxon>Sordariomycetes</taxon>
        <taxon>Hypocreomycetidae</taxon>
        <taxon>Glomerellales</taxon>
        <taxon>Glomerellaceae</taxon>
        <taxon>Colletotrichum</taxon>
        <taxon>Colletotrichum gloeosporioides species complex</taxon>
    </lineage>
</organism>
<protein>
    <recommendedName>
        <fullName evidence="2">N-acetyltransferase domain-containing protein</fullName>
    </recommendedName>
</protein>
<evidence type="ECO:0000313" key="4">
    <source>
        <dbReference type="Proteomes" id="UP000613401"/>
    </source>
</evidence>
<reference evidence="3" key="1">
    <citation type="journal article" date="2020" name="Phytopathology">
        <title>Genome sequence and comparative analysis of Colletotrichum gloeosporioides isolated from Liriodendron leaves.</title>
        <authorList>
            <person name="Fu F.F."/>
            <person name="Hao Z."/>
            <person name="Wang P."/>
            <person name="Lu Y."/>
            <person name="Xue L.J."/>
            <person name="Wei G."/>
            <person name="Tian Y."/>
            <person name="Baishi H."/>
            <person name="Xu H."/>
            <person name="Shi J."/>
            <person name="Cheng T."/>
            <person name="Wang G."/>
            <person name="Yi Y."/>
            <person name="Chen J."/>
        </authorList>
    </citation>
    <scope>NUCLEOTIDE SEQUENCE</scope>
    <source>
        <strain evidence="3">Lc1</strain>
    </source>
</reference>
<dbReference type="SUPFAM" id="SSF55729">
    <property type="entry name" value="Acyl-CoA N-acyltransferases (Nat)"/>
    <property type="match status" value="1"/>
</dbReference>
<dbReference type="InterPro" id="IPR052523">
    <property type="entry name" value="Trichothecene_AcTrans"/>
</dbReference>
<dbReference type="InterPro" id="IPR000182">
    <property type="entry name" value="GNAT_dom"/>
</dbReference>
<dbReference type="RefSeq" id="XP_045261695.1">
    <property type="nucleotide sequence ID" value="XM_045403414.1"/>
</dbReference>
<accession>A0A8H4FHZ2</accession>
<evidence type="ECO:0000259" key="2">
    <source>
        <dbReference type="PROSITE" id="PS51186"/>
    </source>
</evidence>
<sequence length="239" mass="26649">MPPFQIRPCTLADGPSLARNNMSAFWTDPNWILLWPKHITLDFLIEQAAKRLPNNLLRDRDALRHEVVVDPATGALLGYARWELPAAKTTTSGPDGGGSRPEWAAAQIPDVSAEERKALKERADGAWWEPIDMEGIDDESVKVKERILAEKPHLSLDYLAVHPKNKGKGIGTALVESGIRQAEKMGIDIFILAFQAGLNLYLRLGFKEVERVVQDDSKWGGKGEYTVYLLTYEVKKSSS</sequence>
<dbReference type="AlphaFoldDB" id="A0A8H4FHZ2"/>
<dbReference type="PROSITE" id="PS51186">
    <property type="entry name" value="GNAT"/>
    <property type="match status" value="1"/>
</dbReference>
<dbReference type="InterPro" id="IPR016181">
    <property type="entry name" value="Acyl_CoA_acyltransferase"/>
</dbReference>
<dbReference type="Pfam" id="PF13508">
    <property type="entry name" value="Acetyltransf_7"/>
    <property type="match status" value="1"/>
</dbReference>